<evidence type="ECO:0000313" key="1">
    <source>
        <dbReference type="EMBL" id="GFN96007.1"/>
    </source>
</evidence>
<organism evidence="1 2">
    <name type="scientific">Plakobranchus ocellatus</name>
    <dbReference type="NCBI Taxonomy" id="259542"/>
    <lineage>
        <taxon>Eukaryota</taxon>
        <taxon>Metazoa</taxon>
        <taxon>Spiralia</taxon>
        <taxon>Lophotrochozoa</taxon>
        <taxon>Mollusca</taxon>
        <taxon>Gastropoda</taxon>
        <taxon>Heterobranchia</taxon>
        <taxon>Euthyneura</taxon>
        <taxon>Panpulmonata</taxon>
        <taxon>Sacoglossa</taxon>
        <taxon>Placobranchoidea</taxon>
        <taxon>Plakobranchidae</taxon>
        <taxon>Plakobranchus</taxon>
    </lineage>
</organism>
<sequence>MNKFRDYLWSGNAKKANQHLVQCREDAPLLIQLQLTHEELGLKVVKQASPLLHCSMVIARHLKKQISN</sequence>
<name>A0AAV3ZNE7_9GAST</name>
<protein>
    <submittedName>
        <fullName evidence="1">Uncharacterized protein</fullName>
    </submittedName>
</protein>
<gene>
    <name evidence="1" type="ORF">PoB_002251300</name>
</gene>
<dbReference type="Proteomes" id="UP000735302">
    <property type="component" value="Unassembled WGS sequence"/>
</dbReference>
<proteinExistence type="predicted"/>
<dbReference type="EMBL" id="BLXT01002611">
    <property type="protein sequence ID" value="GFN96007.1"/>
    <property type="molecule type" value="Genomic_DNA"/>
</dbReference>
<dbReference type="AlphaFoldDB" id="A0AAV3ZNE7"/>
<comment type="caution">
    <text evidence="1">The sequence shown here is derived from an EMBL/GenBank/DDBJ whole genome shotgun (WGS) entry which is preliminary data.</text>
</comment>
<accession>A0AAV3ZNE7</accession>
<evidence type="ECO:0000313" key="2">
    <source>
        <dbReference type="Proteomes" id="UP000735302"/>
    </source>
</evidence>
<keyword evidence="2" id="KW-1185">Reference proteome</keyword>
<reference evidence="1 2" key="1">
    <citation type="journal article" date="2021" name="Elife">
        <title>Chloroplast acquisition without the gene transfer in kleptoplastic sea slugs, Plakobranchus ocellatus.</title>
        <authorList>
            <person name="Maeda T."/>
            <person name="Takahashi S."/>
            <person name="Yoshida T."/>
            <person name="Shimamura S."/>
            <person name="Takaki Y."/>
            <person name="Nagai Y."/>
            <person name="Toyoda A."/>
            <person name="Suzuki Y."/>
            <person name="Arimoto A."/>
            <person name="Ishii H."/>
            <person name="Satoh N."/>
            <person name="Nishiyama T."/>
            <person name="Hasebe M."/>
            <person name="Maruyama T."/>
            <person name="Minagawa J."/>
            <person name="Obokata J."/>
            <person name="Shigenobu S."/>
        </authorList>
    </citation>
    <scope>NUCLEOTIDE SEQUENCE [LARGE SCALE GENOMIC DNA]</scope>
</reference>